<dbReference type="RefSeq" id="WP_205745186.1">
    <property type="nucleotide sequence ID" value="NZ_BMHA01000003.1"/>
</dbReference>
<proteinExistence type="predicted"/>
<keyword evidence="1" id="KW-0812">Transmembrane</keyword>
<comment type="caution">
    <text evidence="2">The sequence shown here is derived from an EMBL/GenBank/DDBJ whole genome shotgun (WGS) entry which is preliminary data.</text>
</comment>
<sequence length="65" mass="6946">MFDKLMLTIQILRGDFSRMLEMTNDEEGATMVEYGLLVVGIAVVVGGAALALGGRIATMFQGIIP</sequence>
<protein>
    <recommendedName>
        <fullName evidence="4">Pilus assembly protein Flp/PilA</fullName>
    </recommendedName>
</protein>
<name>A0A8J3ETA8_9ACTN</name>
<evidence type="ECO:0000313" key="2">
    <source>
        <dbReference type="EMBL" id="GGI04839.1"/>
    </source>
</evidence>
<evidence type="ECO:0000313" key="3">
    <source>
        <dbReference type="Proteomes" id="UP000650511"/>
    </source>
</evidence>
<evidence type="ECO:0000256" key="1">
    <source>
        <dbReference type="SAM" id="Phobius"/>
    </source>
</evidence>
<keyword evidence="3" id="KW-1185">Reference proteome</keyword>
<organism evidence="2 3">
    <name type="scientific">Egicoccus halophilus</name>
    <dbReference type="NCBI Taxonomy" id="1670830"/>
    <lineage>
        <taxon>Bacteria</taxon>
        <taxon>Bacillati</taxon>
        <taxon>Actinomycetota</taxon>
        <taxon>Nitriliruptoria</taxon>
        <taxon>Egicoccales</taxon>
        <taxon>Egicoccaceae</taxon>
        <taxon>Egicoccus</taxon>
    </lineage>
</organism>
<dbReference type="Pfam" id="PF04964">
    <property type="entry name" value="Flp_Fap"/>
    <property type="match status" value="1"/>
</dbReference>
<keyword evidence="1" id="KW-1133">Transmembrane helix</keyword>
<gene>
    <name evidence="2" type="ORF">GCM10011354_11100</name>
</gene>
<dbReference type="Proteomes" id="UP000650511">
    <property type="component" value="Unassembled WGS sequence"/>
</dbReference>
<reference evidence="2" key="1">
    <citation type="journal article" date="2014" name="Int. J. Syst. Evol. Microbiol.">
        <title>Complete genome sequence of Corynebacterium casei LMG S-19264T (=DSM 44701T), isolated from a smear-ripened cheese.</title>
        <authorList>
            <consortium name="US DOE Joint Genome Institute (JGI-PGF)"/>
            <person name="Walter F."/>
            <person name="Albersmeier A."/>
            <person name="Kalinowski J."/>
            <person name="Ruckert C."/>
        </authorList>
    </citation>
    <scope>NUCLEOTIDE SEQUENCE</scope>
    <source>
        <strain evidence="2">CGMCC 1.14988</strain>
    </source>
</reference>
<feature type="transmembrane region" description="Helical" evidence="1">
    <location>
        <begin position="34"/>
        <end position="53"/>
    </location>
</feature>
<keyword evidence="1" id="KW-0472">Membrane</keyword>
<evidence type="ECO:0008006" key="4">
    <source>
        <dbReference type="Google" id="ProtNLM"/>
    </source>
</evidence>
<dbReference type="EMBL" id="BMHA01000003">
    <property type="protein sequence ID" value="GGI04839.1"/>
    <property type="molecule type" value="Genomic_DNA"/>
</dbReference>
<dbReference type="InterPro" id="IPR007047">
    <property type="entry name" value="Flp_Fap"/>
</dbReference>
<reference evidence="2" key="2">
    <citation type="submission" date="2020-09" db="EMBL/GenBank/DDBJ databases">
        <authorList>
            <person name="Sun Q."/>
            <person name="Zhou Y."/>
        </authorList>
    </citation>
    <scope>NUCLEOTIDE SEQUENCE</scope>
    <source>
        <strain evidence="2">CGMCC 1.14988</strain>
    </source>
</reference>
<dbReference type="AlphaFoldDB" id="A0A8J3ETA8"/>
<accession>A0A8J3ETA8</accession>